<dbReference type="AlphaFoldDB" id="A0AAE0E9R8"/>
<dbReference type="PROSITE" id="PS50190">
    <property type="entry name" value="SEC7"/>
    <property type="match status" value="1"/>
</dbReference>
<name>A0AAE0E9R8_9ROSI</name>
<evidence type="ECO:0000313" key="3">
    <source>
        <dbReference type="Proteomes" id="UP001281410"/>
    </source>
</evidence>
<dbReference type="InterPro" id="IPR035999">
    <property type="entry name" value="Sec7_dom_sf"/>
</dbReference>
<reference evidence="2" key="1">
    <citation type="journal article" date="2023" name="Plant J.">
        <title>Genome sequences and population genomics provide insights into the demographic history, inbreeding, and mutation load of two 'living fossil' tree species of Dipteronia.</title>
        <authorList>
            <person name="Feng Y."/>
            <person name="Comes H.P."/>
            <person name="Chen J."/>
            <person name="Zhu S."/>
            <person name="Lu R."/>
            <person name="Zhang X."/>
            <person name="Li P."/>
            <person name="Qiu J."/>
            <person name="Olsen K.M."/>
            <person name="Qiu Y."/>
        </authorList>
    </citation>
    <scope>NUCLEOTIDE SEQUENCE</scope>
    <source>
        <strain evidence="2">NBL</strain>
    </source>
</reference>
<dbReference type="PANTHER" id="PTHR10663">
    <property type="entry name" value="GUANYL-NUCLEOTIDE EXCHANGE FACTOR"/>
    <property type="match status" value="1"/>
</dbReference>
<dbReference type="GO" id="GO:0005085">
    <property type="term" value="F:guanyl-nucleotide exchange factor activity"/>
    <property type="evidence" value="ECO:0007669"/>
    <property type="project" value="InterPro"/>
</dbReference>
<evidence type="ECO:0000259" key="1">
    <source>
        <dbReference type="PROSITE" id="PS50190"/>
    </source>
</evidence>
<protein>
    <recommendedName>
        <fullName evidence="1">SEC7 domain-containing protein</fullName>
    </recommendedName>
</protein>
<keyword evidence="3" id="KW-1185">Reference proteome</keyword>
<gene>
    <name evidence="2" type="ORF">Dsin_014251</name>
</gene>
<proteinExistence type="predicted"/>
<dbReference type="PANTHER" id="PTHR10663:SF322">
    <property type="entry name" value="ARF GUANINE-NUCLEOTIDE EXCHANGE FACTOR GNL2"/>
    <property type="match status" value="1"/>
</dbReference>
<dbReference type="Pfam" id="PF01369">
    <property type="entry name" value="Sec7"/>
    <property type="match status" value="1"/>
</dbReference>
<comment type="caution">
    <text evidence="2">The sequence shown here is derived from an EMBL/GenBank/DDBJ whole genome shotgun (WGS) entry which is preliminary data.</text>
</comment>
<dbReference type="GO" id="GO:0032012">
    <property type="term" value="P:regulation of ARF protein signal transduction"/>
    <property type="evidence" value="ECO:0007669"/>
    <property type="project" value="InterPro"/>
</dbReference>
<dbReference type="InterPro" id="IPR000904">
    <property type="entry name" value="Sec7_dom"/>
</dbReference>
<organism evidence="2 3">
    <name type="scientific">Dipteronia sinensis</name>
    <dbReference type="NCBI Taxonomy" id="43782"/>
    <lineage>
        <taxon>Eukaryota</taxon>
        <taxon>Viridiplantae</taxon>
        <taxon>Streptophyta</taxon>
        <taxon>Embryophyta</taxon>
        <taxon>Tracheophyta</taxon>
        <taxon>Spermatophyta</taxon>
        <taxon>Magnoliopsida</taxon>
        <taxon>eudicotyledons</taxon>
        <taxon>Gunneridae</taxon>
        <taxon>Pentapetalae</taxon>
        <taxon>rosids</taxon>
        <taxon>malvids</taxon>
        <taxon>Sapindales</taxon>
        <taxon>Sapindaceae</taxon>
        <taxon>Hippocastanoideae</taxon>
        <taxon>Acereae</taxon>
        <taxon>Dipteronia</taxon>
    </lineage>
</organism>
<accession>A0AAE0E9R8</accession>
<feature type="domain" description="SEC7" evidence="1">
    <location>
        <begin position="3"/>
        <end position="170"/>
    </location>
</feature>
<dbReference type="SUPFAM" id="SSF48425">
    <property type="entry name" value="Sec7 domain"/>
    <property type="match status" value="1"/>
</dbReference>
<sequence>MRVRDPPDPKAFAFFFRYTPVLDKNMIGDYLGDPDEFQIQVLQEFTRTFEFAGMILDNALRTYLETFSKLDVLKNPDSPAANLSTLLCGLIPILQPCLNMLLAMLEAPMGEDMRDLLALARAVLDLTWMLKLTVTVPSPSDESSCFVSQRNMANVMSEMILASWSQLRPAPYPWGGKALQLLGKLGGCNRRFLKEPLALELQGEPRAWAALDSYF</sequence>
<dbReference type="Proteomes" id="UP001281410">
    <property type="component" value="Unassembled WGS sequence"/>
</dbReference>
<evidence type="ECO:0000313" key="2">
    <source>
        <dbReference type="EMBL" id="KAK3220281.1"/>
    </source>
</evidence>
<dbReference type="Gene3D" id="1.10.220.20">
    <property type="match status" value="1"/>
</dbReference>
<dbReference type="EMBL" id="JANJYJ010000004">
    <property type="protein sequence ID" value="KAK3220281.1"/>
    <property type="molecule type" value="Genomic_DNA"/>
</dbReference>